<reference evidence="1 2" key="1">
    <citation type="submission" date="2016-07" db="EMBL/GenBank/DDBJ databases">
        <title>Pervasive Adenine N6-methylation of Active Genes in Fungi.</title>
        <authorList>
            <consortium name="DOE Joint Genome Institute"/>
            <person name="Mondo S.J."/>
            <person name="Dannebaum R.O."/>
            <person name="Kuo R.C."/>
            <person name="Labutti K."/>
            <person name="Haridas S."/>
            <person name="Kuo A."/>
            <person name="Salamov A."/>
            <person name="Ahrendt S.R."/>
            <person name="Lipzen A."/>
            <person name="Sullivan W."/>
            <person name="Andreopoulos W.B."/>
            <person name="Clum A."/>
            <person name="Lindquist E."/>
            <person name="Daum C."/>
            <person name="Ramamoorthy G.K."/>
            <person name="Gryganskyi A."/>
            <person name="Culley D."/>
            <person name="Magnuson J.K."/>
            <person name="James T.Y."/>
            <person name="O'Malley M.A."/>
            <person name="Stajich J.E."/>
            <person name="Spatafora J.W."/>
            <person name="Visel A."/>
            <person name="Grigoriev I.V."/>
        </authorList>
    </citation>
    <scope>NUCLEOTIDE SEQUENCE [LARGE SCALE GENOMIC DNA]</scope>
    <source>
        <strain evidence="1 2">12-1054</strain>
    </source>
</reference>
<proteinExistence type="predicted"/>
<dbReference type="PANTHER" id="PTHR16469">
    <property type="entry name" value="UBIQUITIN-ASSOCIATED AND SH3 DOMAIN-CONTAINING BA-RELATED"/>
    <property type="match status" value="1"/>
</dbReference>
<dbReference type="RefSeq" id="XP_040727007.1">
    <property type="nucleotide sequence ID" value="XM_040872218.1"/>
</dbReference>
<dbReference type="SMART" id="SM00855">
    <property type="entry name" value="PGAM"/>
    <property type="match status" value="1"/>
</dbReference>
<sequence length="341" mass="37533">MTQSDTEAAGLHEFFFLRHGERRDQRDSNWRLTSPTPYDSPLTYHGAIQALLTGQAIAQHSQGTRFVIHTSPFLRCIQTSLALAAALPTRPVLRIDAFLGEWMTPDYYKDIQPPPAMSELVQSARQTIQSLVRKRKLAVEANAEPQNFSSSVLQDSDFPYDPSNVQLDIAWDSQQFGPGGELGEDWPEMHDRVRRGLHRLIDNFDQPTSSNQPRTVVILVSHAAGCNAMLGAVTGRPVLKDVELCSLSHAVARDCPHTHVLSAAAASLSETLSKRSARLSQRYILLMTADSAHLNQEQLDLLPAGKSPLGSACATSPDLEQYSSSWSWIMATALTDECDGA</sequence>
<protein>
    <submittedName>
        <fullName evidence="1">Histidine phosphatase superfamily</fullName>
    </submittedName>
</protein>
<evidence type="ECO:0000313" key="1">
    <source>
        <dbReference type="EMBL" id="ORY85525.1"/>
    </source>
</evidence>
<dbReference type="Pfam" id="PF00300">
    <property type="entry name" value="His_Phos_1"/>
    <property type="match status" value="1"/>
</dbReference>
<dbReference type="AlphaFoldDB" id="A0A1Y2FS40"/>
<dbReference type="SUPFAM" id="SSF53254">
    <property type="entry name" value="Phosphoglycerate mutase-like"/>
    <property type="match status" value="1"/>
</dbReference>
<dbReference type="Proteomes" id="UP000193685">
    <property type="component" value="Unassembled WGS sequence"/>
</dbReference>
<name>A0A1Y2FS40_PROLT</name>
<dbReference type="InterPro" id="IPR029033">
    <property type="entry name" value="His_PPase_superfam"/>
</dbReference>
<dbReference type="EMBL" id="MCFI01000004">
    <property type="protein sequence ID" value="ORY85525.1"/>
    <property type="molecule type" value="Genomic_DNA"/>
</dbReference>
<gene>
    <name evidence="1" type="ORF">BCR37DRAFT_412254</name>
</gene>
<comment type="caution">
    <text evidence="1">The sequence shown here is derived from an EMBL/GenBank/DDBJ whole genome shotgun (WGS) entry which is preliminary data.</text>
</comment>
<dbReference type="STRING" id="56484.A0A1Y2FS40"/>
<dbReference type="OrthoDB" id="3898179at2759"/>
<dbReference type="CDD" id="cd07067">
    <property type="entry name" value="HP_PGM_like"/>
    <property type="match status" value="1"/>
</dbReference>
<keyword evidence="2" id="KW-1185">Reference proteome</keyword>
<dbReference type="Gene3D" id="3.40.50.1240">
    <property type="entry name" value="Phosphoglycerate mutase-like"/>
    <property type="match status" value="1"/>
</dbReference>
<dbReference type="GeneID" id="63788817"/>
<organism evidence="1 2">
    <name type="scientific">Protomyces lactucae-debilis</name>
    <dbReference type="NCBI Taxonomy" id="2754530"/>
    <lineage>
        <taxon>Eukaryota</taxon>
        <taxon>Fungi</taxon>
        <taxon>Dikarya</taxon>
        <taxon>Ascomycota</taxon>
        <taxon>Taphrinomycotina</taxon>
        <taxon>Taphrinomycetes</taxon>
        <taxon>Taphrinales</taxon>
        <taxon>Protomycetaceae</taxon>
        <taxon>Protomyces</taxon>
    </lineage>
</organism>
<evidence type="ECO:0000313" key="2">
    <source>
        <dbReference type="Proteomes" id="UP000193685"/>
    </source>
</evidence>
<accession>A0A1Y2FS40</accession>
<dbReference type="InterPro" id="IPR013078">
    <property type="entry name" value="His_Pase_superF_clade-1"/>
</dbReference>
<dbReference type="PANTHER" id="PTHR16469:SF27">
    <property type="entry name" value="UBIQUITIN-ASSOCIATED AND SH3 DOMAIN-CONTAINING BA-RELATED"/>
    <property type="match status" value="1"/>
</dbReference>
<dbReference type="InterPro" id="IPR051710">
    <property type="entry name" value="Phosphatase_SH3-domain"/>
</dbReference>